<dbReference type="EMBL" id="JADKMA010000067">
    <property type="protein sequence ID" value="MBO8193008.1"/>
    <property type="molecule type" value="Genomic_DNA"/>
</dbReference>
<evidence type="ECO:0000256" key="4">
    <source>
        <dbReference type="SAM" id="Coils"/>
    </source>
</evidence>
<dbReference type="CDD" id="cd01282">
    <property type="entry name" value="HTH_MerR-like_sg3"/>
    <property type="match status" value="1"/>
</dbReference>
<dbReference type="InterPro" id="IPR000551">
    <property type="entry name" value="MerR-type_HTH_dom"/>
</dbReference>
<keyword evidence="2" id="KW-0238">DNA-binding</keyword>
<dbReference type="PANTHER" id="PTHR30204:SF94">
    <property type="entry name" value="HEAVY METAL-DEPENDENT TRANSCRIPTIONAL REGULATOR HI_0293-RELATED"/>
    <property type="match status" value="1"/>
</dbReference>
<evidence type="ECO:0000313" key="6">
    <source>
        <dbReference type="EMBL" id="MBO8193008.1"/>
    </source>
</evidence>
<evidence type="ECO:0000256" key="1">
    <source>
        <dbReference type="ARBA" id="ARBA00023015"/>
    </source>
</evidence>
<reference evidence="6 7" key="1">
    <citation type="submission" date="2020-11" db="EMBL/GenBank/DDBJ databases">
        <title>Streptomyces spirodelae sp. nov., isolated from duckweed.</title>
        <authorList>
            <person name="Saimee Y."/>
            <person name="Duangmal K."/>
        </authorList>
    </citation>
    <scope>NUCLEOTIDE SEQUENCE [LARGE SCALE GENOMIC DNA]</scope>
    <source>
        <strain evidence="6 7">S16-07</strain>
    </source>
</reference>
<dbReference type="InterPro" id="IPR009061">
    <property type="entry name" value="DNA-bd_dom_put_sf"/>
</dbReference>
<gene>
    <name evidence="6" type="ORF">ITI46_15230</name>
</gene>
<feature type="coiled-coil region" evidence="4">
    <location>
        <begin position="87"/>
        <end position="114"/>
    </location>
</feature>
<accession>A0ABS3XC95</accession>
<dbReference type="Pfam" id="PF13411">
    <property type="entry name" value="MerR_1"/>
    <property type="match status" value="1"/>
</dbReference>
<proteinExistence type="predicted"/>
<evidence type="ECO:0000313" key="7">
    <source>
        <dbReference type="Proteomes" id="UP001519064"/>
    </source>
</evidence>
<comment type="caution">
    <text evidence="6">The sequence shown here is derived from an EMBL/GenBank/DDBJ whole genome shotgun (WGS) entry which is preliminary data.</text>
</comment>
<name>A0ABS3XC95_9ACTN</name>
<dbReference type="RefSeq" id="WP_209240076.1">
    <property type="nucleotide sequence ID" value="NZ_JADKMA010000067.1"/>
</dbReference>
<dbReference type="InterPro" id="IPR047057">
    <property type="entry name" value="MerR_fam"/>
</dbReference>
<dbReference type="PROSITE" id="PS50937">
    <property type="entry name" value="HTH_MERR_2"/>
    <property type="match status" value="1"/>
</dbReference>
<keyword evidence="7" id="KW-1185">Reference proteome</keyword>
<evidence type="ECO:0000259" key="5">
    <source>
        <dbReference type="PROSITE" id="PS50937"/>
    </source>
</evidence>
<protein>
    <submittedName>
        <fullName evidence="6">MerR family transcriptional regulator</fullName>
    </submittedName>
</protein>
<dbReference type="Proteomes" id="UP001519064">
    <property type="component" value="Unassembled WGS sequence"/>
</dbReference>
<organism evidence="6 7">
    <name type="scientific">Streptomyces oryzae</name>
    <dbReference type="NCBI Taxonomy" id="1434886"/>
    <lineage>
        <taxon>Bacteria</taxon>
        <taxon>Bacillati</taxon>
        <taxon>Actinomycetota</taxon>
        <taxon>Actinomycetes</taxon>
        <taxon>Kitasatosporales</taxon>
        <taxon>Streptomycetaceae</taxon>
        <taxon>Streptomyces</taxon>
    </lineage>
</organism>
<keyword evidence="1" id="KW-0805">Transcription regulation</keyword>
<keyword evidence="4" id="KW-0175">Coiled coil</keyword>
<dbReference type="PANTHER" id="PTHR30204">
    <property type="entry name" value="REDOX-CYCLING DRUG-SENSING TRANSCRIPTIONAL ACTIVATOR SOXR"/>
    <property type="match status" value="1"/>
</dbReference>
<dbReference type="SUPFAM" id="SSF46955">
    <property type="entry name" value="Putative DNA-binding domain"/>
    <property type="match status" value="1"/>
</dbReference>
<evidence type="ECO:0000256" key="3">
    <source>
        <dbReference type="ARBA" id="ARBA00023163"/>
    </source>
</evidence>
<keyword evidence="3" id="KW-0804">Transcription</keyword>
<evidence type="ECO:0000256" key="2">
    <source>
        <dbReference type="ARBA" id="ARBA00023125"/>
    </source>
</evidence>
<sequence>MLIGELAERTGTTTRALRYYEAQGLLESGRTASGYRVYDPAAVTRVRNVRDLLASGFTVENVKSFVHWLDAELPEVFAYAPVCAEGYAVGERRVAELEEKIAALTRLRDTLVHRMPWLAAQGAGAAVRGSG</sequence>
<dbReference type="PRINTS" id="PR00040">
    <property type="entry name" value="HTHMERR"/>
</dbReference>
<dbReference type="Gene3D" id="1.10.1660.10">
    <property type="match status" value="1"/>
</dbReference>
<feature type="domain" description="HTH merR-type" evidence="5">
    <location>
        <begin position="1"/>
        <end position="68"/>
    </location>
</feature>
<dbReference type="SMART" id="SM00422">
    <property type="entry name" value="HTH_MERR"/>
    <property type="match status" value="1"/>
</dbReference>